<dbReference type="AlphaFoldDB" id="A0A9Q3GCT1"/>
<dbReference type="Proteomes" id="UP000765509">
    <property type="component" value="Unassembled WGS sequence"/>
</dbReference>
<feature type="region of interest" description="Disordered" evidence="1">
    <location>
        <begin position="1"/>
        <end position="24"/>
    </location>
</feature>
<evidence type="ECO:0000313" key="2">
    <source>
        <dbReference type="EMBL" id="MBW0462131.1"/>
    </source>
</evidence>
<proteinExistence type="predicted"/>
<comment type="caution">
    <text evidence="2">The sequence shown here is derived from an EMBL/GenBank/DDBJ whole genome shotgun (WGS) entry which is preliminary data.</text>
</comment>
<organism evidence="2 3">
    <name type="scientific">Austropuccinia psidii MF-1</name>
    <dbReference type="NCBI Taxonomy" id="1389203"/>
    <lineage>
        <taxon>Eukaryota</taxon>
        <taxon>Fungi</taxon>
        <taxon>Dikarya</taxon>
        <taxon>Basidiomycota</taxon>
        <taxon>Pucciniomycotina</taxon>
        <taxon>Pucciniomycetes</taxon>
        <taxon>Pucciniales</taxon>
        <taxon>Sphaerophragmiaceae</taxon>
        <taxon>Austropuccinia</taxon>
    </lineage>
</organism>
<evidence type="ECO:0000256" key="1">
    <source>
        <dbReference type="SAM" id="MobiDB-lite"/>
    </source>
</evidence>
<gene>
    <name evidence="2" type="ORF">O181_001846</name>
</gene>
<protein>
    <submittedName>
        <fullName evidence="2">Uncharacterized protein</fullName>
    </submittedName>
</protein>
<name>A0A9Q3GCT1_9BASI</name>
<evidence type="ECO:0000313" key="3">
    <source>
        <dbReference type="Proteomes" id="UP000765509"/>
    </source>
</evidence>
<reference evidence="2" key="1">
    <citation type="submission" date="2021-03" db="EMBL/GenBank/DDBJ databases">
        <title>Draft genome sequence of rust myrtle Austropuccinia psidii MF-1, a brazilian biotype.</title>
        <authorList>
            <person name="Quecine M.C."/>
            <person name="Pachon D.M.R."/>
            <person name="Bonatelli M.L."/>
            <person name="Correr F.H."/>
            <person name="Franceschini L.M."/>
            <person name="Leite T.F."/>
            <person name="Margarido G.R.A."/>
            <person name="Almeida C.A."/>
            <person name="Ferrarezi J.A."/>
            <person name="Labate C.A."/>
        </authorList>
    </citation>
    <scope>NUCLEOTIDE SEQUENCE</scope>
    <source>
        <strain evidence="2">MF-1</strain>
    </source>
</reference>
<accession>A0A9Q3GCT1</accession>
<sequence>MVAFEDSSTQQVMGNGGLMSNSSADPIQAGEQIAITPLNFGDKTNVQAFVLSSLKSTSAYDGAIRQWP</sequence>
<dbReference type="EMBL" id="AVOT02000286">
    <property type="protein sequence ID" value="MBW0462131.1"/>
    <property type="molecule type" value="Genomic_DNA"/>
</dbReference>
<keyword evidence="3" id="KW-1185">Reference proteome</keyword>